<dbReference type="RefSeq" id="WP_182504180.1">
    <property type="nucleotide sequence ID" value="NZ_JACJHX010000048.1"/>
</dbReference>
<organism evidence="2 3">
    <name type="scientific">Peribacillus huizhouensis</name>
    <dbReference type="NCBI Taxonomy" id="1501239"/>
    <lineage>
        <taxon>Bacteria</taxon>
        <taxon>Bacillati</taxon>
        <taxon>Bacillota</taxon>
        <taxon>Bacilli</taxon>
        <taxon>Bacillales</taxon>
        <taxon>Bacillaceae</taxon>
        <taxon>Peribacillus</taxon>
    </lineage>
</organism>
<evidence type="ECO:0008006" key="4">
    <source>
        <dbReference type="Google" id="ProtNLM"/>
    </source>
</evidence>
<reference evidence="2 3" key="1">
    <citation type="submission" date="2020-08" db="EMBL/GenBank/DDBJ databases">
        <title>Genomic Encyclopedia of Type Strains, Phase IV (KMG-IV): sequencing the most valuable type-strain genomes for metagenomic binning, comparative biology and taxonomic classification.</title>
        <authorList>
            <person name="Goeker M."/>
        </authorList>
    </citation>
    <scope>NUCLEOTIDE SEQUENCE [LARGE SCALE GENOMIC DNA]</scope>
    <source>
        <strain evidence="2 3">DSM 105481</strain>
    </source>
</reference>
<comment type="caution">
    <text evidence="2">The sequence shown here is derived from an EMBL/GenBank/DDBJ whole genome shotgun (WGS) entry which is preliminary data.</text>
</comment>
<keyword evidence="1" id="KW-0732">Signal</keyword>
<feature type="signal peptide" evidence="1">
    <location>
        <begin position="1"/>
        <end position="26"/>
    </location>
</feature>
<sequence>MSKNNNKSKSIIFISLMLLMSGFLIAACSKADAEDTNKEAIKKVLEHQFTGPDEEFMELIWNPKYRTVHNNKEENKEFDKYVAKVYGPYFTDSGLDSFIAAFGTQYPAFAYNTGYKLSFKGVTIEQSEKTPYRYTFIAKVGYQKNGDKEKTVNVEGEVLFSTKEEGKIGGFQYGNDNGLSDILRTSN</sequence>
<accession>A0ABR6CWR1</accession>
<evidence type="ECO:0000313" key="2">
    <source>
        <dbReference type="EMBL" id="MBA9029452.1"/>
    </source>
</evidence>
<dbReference type="PROSITE" id="PS51257">
    <property type="entry name" value="PROKAR_LIPOPROTEIN"/>
    <property type="match status" value="1"/>
</dbReference>
<name>A0ABR6CWR1_9BACI</name>
<dbReference type="Proteomes" id="UP000626697">
    <property type="component" value="Unassembled WGS sequence"/>
</dbReference>
<feature type="chain" id="PRO_5045596166" description="DUF4830 domain-containing protein" evidence="1">
    <location>
        <begin position="27"/>
        <end position="187"/>
    </location>
</feature>
<proteinExistence type="predicted"/>
<protein>
    <recommendedName>
        <fullName evidence="4">DUF4830 domain-containing protein</fullName>
    </recommendedName>
</protein>
<gene>
    <name evidence="2" type="ORF">HNP81_004865</name>
</gene>
<evidence type="ECO:0000256" key="1">
    <source>
        <dbReference type="SAM" id="SignalP"/>
    </source>
</evidence>
<dbReference type="EMBL" id="JACJHX010000048">
    <property type="protein sequence ID" value="MBA9029452.1"/>
    <property type="molecule type" value="Genomic_DNA"/>
</dbReference>
<evidence type="ECO:0000313" key="3">
    <source>
        <dbReference type="Proteomes" id="UP000626697"/>
    </source>
</evidence>
<keyword evidence="3" id="KW-1185">Reference proteome</keyword>